<dbReference type="Proteomes" id="UP000187465">
    <property type="component" value="Unassembled WGS sequence"/>
</dbReference>
<dbReference type="RefSeq" id="WP_036679052.1">
    <property type="nucleotide sequence ID" value="NZ_MKQP01000036.1"/>
</dbReference>
<sequence length="298" mass="32549">MTTQQYREVKRKAAVGERVRVFGHHDNKQNTEHVVLRTEDNGHIFYAAGGRLPGGYVVLEPIAEPAAPSPLSTDPLYAAFRQFVTDNADELRKLLPEINPPAHAPLFTVADGKLAPITPKLARAQVIAKATADVTELLRTGLDDDAFLNEDGHFHGRWFDVTFVVNREKRAVTALIYELDGFAYKRKSGGPHAKFTAKCSPADVFHAEIGKAIALRKALGLTVPNEYTDAPQPEKAEVGAIIEYDSCRVNVMPVNPHVIYAYRIKGTCSVRSTVANDGKILDDTDVDYSAVSAKGVAA</sequence>
<dbReference type="AlphaFoldDB" id="A0A1R0X2Y2"/>
<organism evidence="1 2">
    <name type="scientific">Paenibacillus odorifer</name>
    <dbReference type="NCBI Taxonomy" id="189426"/>
    <lineage>
        <taxon>Bacteria</taxon>
        <taxon>Bacillati</taxon>
        <taxon>Bacillota</taxon>
        <taxon>Bacilli</taxon>
        <taxon>Bacillales</taxon>
        <taxon>Paenibacillaceae</taxon>
        <taxon>Paenibacillus</taxon>
    </lineage>
</organism>
<protein>
    <submittedName>
        <fullName evidence="1">Uncharacterized protein</fullName>
    </submittedName>
</protein>
<proteinExistence type="predicted"/>
<evidence type="ECO:0000313" key="2">
    <source>
        <dbReference type="Proteomes" id="UP000187465"/>
    </source>
</evidence>
<evidence type="ECO:0000313" key="1">
    <source>
        <dbReference type="EMBL" id="OMD27474.1"/>
    </source>
</evidence>
<accession>A0A1R0X2Y2</accession>
<reference evidence="1 2" key="1">
    <citation type="submission" date="2016-10" db="EMBL/GenBank/DDBJ databases">
        <title>Paenibacillus species isolates.</title>
        <authorList>
            <person name="Beno S.M."/>
        </authorList>
    </citation>
    <scope>NUCLEOTIDE SEQUENCE [LARGE SCALE GENOMIC DNA]</scope>
    <source>
        <strain evidence="1 2">FSL H7-0604</strain>
    </source>
</reference>
<comment type="caution">
    <text evidence="1">The sequence shown here is derived from an EMBL/GenBank/DDBJ whole genome shotgun (WGS) entry which is preliminary data.</text>
</comment>
<name>A0A1R0X2Y2_9BACL</name>
<dbReference type="EMBL" id="MKQP01000036">
    <property type="protein sequence ID" value="OMD27474.1"/>
    <property type="molecule type" value="Genomic_DNA"/>
</dbReference>
<gene>
    <name evidence="1" type="ORF">BJP51_25085</name>
</gene>